<sequence>MSKRIKTAMINNTLIVLTASAPALAFAHTGRETQGLVFGLLHPLLGWDHLLAMVAVGMLAVAGRERPARQLPLGFVGFMLVGALFGLAGISVGGLEAGIVLSVVVLGLMMSTGRVVRPAIGAGLCALFGLLHGNAHGLELPASASAIGYFAGFVLATGLLHGAGWLAAGRLHATLVRIAGVVISGVGIMAAI</sequence>
<feature type="transmembrane region" description="Helical" evidence="1">
    <location>
        <begin position="37"/>
        <end position="61"/>
    </location>
</feature>
<keyword evidence="4" id="KW-1185">Reference proteome</keyword>
<feature type="chain" id="PRO_5045202744" evidence="2">
    <location>
        <begin position="26"/>
        <end position="192"/>
    </location>
</feature>
<dbReference type="Pfam" id="PF04955">
    <property type="entry name" value="HupE_UreJ"/>
    <property type="match status" value="1"/>
</dbReference>
<keyword evidence="1" id="KW-1133">Transmembrane helix</keyword>
<feature type="signal peptide" evidence="2">
    <location>
        <begin position="1"/>
        <end position="25"/>
    </location>
</feature>
<feature type="transmembrane region" description="Helical" evidence="1">
    <location>
        <begin position="115"/>
        <end position="135"/>
    </location>
</feature>
<evidence type="ECO:0000313" key="3">
    <source>
        <dbReference type="EMBL" id="GAA3533065.1"/>
    </source>
</evidence>
<name>A0ABP6VCR4_9GAMM</name>
<dbReference type="EMBL" id="BAABCX010000001">
    <property type="protein sequence ID" value="GAA3533065.1"/>
    <property type="molecule type" value="Genomic_DNA"/>
</dbReference>
<proteinExistence type="predicted"/>
<protein>
    <submittedName>
        <fullName evidence="3">HupE/UreJ family protein</fullName>
    </submittedName>
</protein>
<keyword evidence="1" id="KW-0472">Membrane</keyword>
<evidence type="ECO:0000313" key="4">
    <source>
        <dbReference type="Proteomes" id="UP001500795"/>
    </source>
</evidence>
<gene>
    <name evidence="3" type="ORF">GCM10022394_10550</name>
</gene>
<keyword evidence="1" id="KW-0812">Transmembrane</keyword>
<feature type="transmembrane region" description="Helical" evidence="1">
    <location>
        <begin position="73"/>
        <end position="95"/>
    </location>
</feature>
<dbReference type="Proteomes" id="UP001500795">
    <property type="component" value="Unassembled WGS sequence"/>
</dbReference>
<accession>A0ABP6VCR4</accession>
<evidence type="ECO:0000256" key="1">
    <source>
        <dbReference type="SAM" id="Phobius"/>
    </source>
</evidence>
<comment type="caution">
    <text evidence="3">The sequence shown here is derived from an EMBL/GenBank/DDBJ whole genome shotgun (WGS) entry which is preliminary data.</text>
</comment>
<reference evidence="4" key="1">
    <citation type="journal article" date="2019" name="Int. J. Syst. Evol. Microbiol.">
        <title>The Global Catalogue of Microorganisms (GCM) 10K type strain sequencing project: providing services to taxonomists for standard genome sequencing and annotation.</title>
        <authorList>
            <consortium name="The Broad Institute Genomics Platform"/>
            <consortium name="The Broad Institute Genome Sequencing Center for Infectious Disease"/>
            <person name="Wu L."/>
            <person name="Ma J."/>
        </authorList>
    </citation>
    <scope>NUCLEOTIDE SEQUENCE [LARGE SCALE GENOMIC DNA]</scope>
    <source>
        <strain evidence="4">JCM 17110</strain>
    </source>
</reference>
<organism evidence="3 4">
    <name type="scientific">Zobellella aerophila</name>
    <dbReference type="NCBI Taxonomy" id="870480"/>
    <lineage>
        <taxon>Bacteria</taxon>
        <taxon>Pseudomonadati</taxon>
        <taxon>Pseudomonadota</taxon>
        <taxon>Gammaproteobacteria</taxon>
        <taxon>Aeromonadales</taxon>
        <taxon>Aeromonadaceae</taxon>
        <taxon>Zobellella</taxon>
    </lineage>
</organism>
<dbReference type="PIRSF" id="PIRSF016919">
    <property type="entry name" value="HupE_UreJ"/>
    <property type="match status" value="1"/>
</dbReference>
<dbReference type="RefSeq" id="WP_344955469.1">
    <property type="nucleotide sequence ID" value="NZ_BAABCX010000001.1"/>
</dbReference>
<feature type="transmembrane region" description="Helical" evidence="1">
    <location>
        <begin position="174"/>
        <end position="191"/>
    </location>
</feature>
<keyword evidence="2" id="KW-0732">Signal</keyword>
<dbReference type="InterPro" id="IPR007038">
    <property type="entry name" value="HupE_UreJ"/>
</dbReference>
<feature type="transmembrane region" description="Helical" evidence="1">
    <location>
        <begin position="147"/>
        <end position="168"/>
    </location>
</feature>
<evidence type="ECO:0000256" key="2">
    <source>
        <dbReference type="SAM" id="SignalP"/>
    </source>
</evidence>